<evidence type="ECO:0000313" key="2">
    <source>
        <dbReference type="WBParaSite" id="Pan_g18445.t1"/>
    </source>
</evidence>
<accession>A0A7E4ZUQ8</accession>
<dbReference type="AlphaFoldDB" id="A0A7E4ZUQ8"/>
<dbReference type="WBParaSite" id="Pan_g18445.t1">
    <property type="protein sequence ID" value="Pan_g18445.t1"/>
    <property type="gene ID" value="Pan_g18445"/>
</dbReference>
<protein>
    <submittedName>
        <fullName evidence="2">Proteasome assembly chaperone 1</fullName>
    </submittedName>
</protein>
<name>A0A7E4ZUQ8_PANRE</name>
<proteinExistence type="predicted"/>
<sequence>MPYPITKLAYGLRCRLAELAVPKERYHLQMAAGSIDICPPKLEICKSVGELDLSTDISKQLLDAAINDVPMISKEPLKCCSLIFTLRELQTYHLNMEFFDDFVLDPYHINLYHCQIDKAFCKALSMLTTTALRFCITGHLLPFAAFFAAFPEITDLYFVPEGIISDSWIDDVCQYQNLTLTNLVVAGTPEHLGVLSVTKIVKLLKKQKHNFCLCIVVQGQSATYFDKLVKLMEKKLRIWTNHAENPKKGFVVIQHNVDETFRNIKKHTFF</sequence>
<evidence type="ECO:0000313" key="1">
    <source>
        <dbReference type="Proteomes" id="UP000492821"/>
    </source>
</evidence>
<reference evidence="2" key="2">
    <citation type="submission" date="2020-10" db="UniProtKB">
        <authorList>
            <consortium name="WormBaseParasite"/>
        </authorList>
    </citation>
    <scope>IDENTIFICATION</scope>
</reference>
<keyword evidence="1" id="KW-1185">Reference proteome</keyword>
<dbReference type="Proteomes" id="UP000492821">
    <property type="component" value="Unassembled WGS sequence"/>
</dbReference>
<reference evidence="1" key="1">
    <citation type="journal article" date="2013" name="Genetics">
        <title>The draft genome and transcriptome of Panagrellus redivivus are shaped by the harsh demands of a free-living lifestyle.</title>
        <authorList>
            <person name="Srinivasan J."/>
            <person name="Dillman A.R."/>
            <person name="Macchietto M.G."/>
            <person name="Heikkinen L."/>
            <person name="Lakso M."/>
            <person name="Fracchia K.M."/>
            <person name="Antoshechkin I."/>
            <person name="Mortazavi A."/>
            <person name="Wong G."/>
            <person name="Sternberg P.W."/>
        </authorList>
    </citation>
    <scope>NUCLEOTIDE SEQUENCE [LARGE SCALE GENOMIC DNA]</scope>
    <source>
        <strain evidence="1">MT8872</strain>
    </source>
</reference>
<organism evidence="1 2">
    <name type="scientific">Panagrellus redivivus</name>
    <name type="common">Microworm</name>
    <dbReference type="NCBI Taxonomy" id="6233"/>
    <lineage>
        <taxon>Eukaryota</taxon>
        <taxon>Metazoa</taxon>
        <taxon>Ecdysozoa</taxon>
        <taxon>Nematoda</taxon>
        <taxon>Chromadorea</taxon>
        <taxon>Rhabditida</taxon>
        <taxon>Tylenchina</taxon>
        <taxon>Panagrolaimomorpha</taxon>
        <taxon>Panagrolaimoidea</taxon>
        <taxon>Panagrolaimidae</taxon>
        <taxon>Panagrellus</taxon>
    </lineage>
</organism>